<evidence type="ECO:0000256" key="7">
    <source>
        <dbReference type="SAM" id="Phobius"/>
    </source>
</evidence>
<dbReference type="PROSITE" id="PS50929">
    <property type="entry name" value="ABC_TM1F"/>
    <property type="match status" value="1"/>
</dbReference>
<dbReference type="Proteomes" id="UP001161257">
    <property type="component" value="Unassembled WGS sequence"/>
</dbReference>
<keyword evidence="6 7" id="KW-0472">Membrane</keyword>
<dbReference type="AlphaFoldDB" id="A0AA37RIH0"/>
<keyword evidence="3" id="KW-0547">Nucleotide-binding</keyword>
<dbReference type="Pfam" id="PF00664">
    <property type="entry name" value="ABC_membrane"/>
    <property type="match status" value="1"/>
</dbReference>
<dbReference type="InterPro" id="IPR036640">
    <property type="entry name" value="ABC1_TM_sf"/>
</dbReference>
<dbReference type="InterPro" id="IPR003593">
    <property type="entry name" value="AAA+_ATPase"/>
</dbReference>
<dbReference type="PANTHER" id="PTHR43394:SF1">
    <property type="entry name" value="ATP-BINDING CASSETTE SUB-FAMILY B MEMBER 10, MITOCHONDRIAL"/>
    <property type="match status" value="1"/>
</dbReference>
<dbReference type="Gene3D" id="1.20.1560.10">
    <property type="entry name" value="ABC transporter type 1, transmembrane domain"/>
    <property type="match status" value="1"/>
</dbReference>
<dbReference type="InterPro" id="IPR003439">
    <property type="entry name" value="ABC_transporter-like_ATP-bd"/>
</dbReference>
<organism evidence="10 11">
    <name type="scientific">Pseudomonas putida</name>
    <name type="common">Arthrobacter siderocapsulatus</name>
    <dbReference type="NCBI Taxonomy" id="303"/>
    <lineage>
        <taxon>Bacteria</taxon>
        <taxon>Pseudomonadati</taxon>
        <taxon>Pseudomonadota</taxon>
        <taxon>Gammaproteobacteria</taxon>
        <taxon>Pseudomonadales</taxon>
        <taxon>Pseudomonadaceae</taxon>
        <taxon>Pseudomonas</taxon>
    </lineage>
</organism>
<evidence type="ECO:0000256" key="3">
    <source>
        <dbReference type="ARBA" id="ARBA00022741"/>
    </source>
</evidence>
<keyword evidence="4 10" id="KW-0067">ATP-binding</keyword>
<keyword evidence="5 7" id="KW-1133">Transmembrane helix</keyword>
<dbReference type="InterPro" id="IPR027417">
    <property type="entry name" value="P-loop_NTPase"/>
</dbReference>
<comment type="subcellular location">
    <subcellularLocation>
        <location evidence="1">Cell membrane</location>
        <topology evidence="1">Multi-pass membrane protein</topology>
    </subcellularLocation>
</comment>
<evidence type="ECO:0000256" key="4">
    <source>
        <dbReference type="ARBA" id="ARBA00022840"/>
    </source>
</evidence>
<dbReference type="EMBL" id="BSKJ01000003">
    <property type="protein sequence ID" value="GLO34799.1"/>
    <property type="molecule type" value="Genomic_DNA"/>
</dbReference>
<dbReference type="Pfam" id="PF00005">
    <property type="entry name" value="ABC_tran"/>
    <property type="match status" value="1"/>
</dbReference>
<protein>
    <submittedName>
        <fullName evidence="10">ABC transporter ATP-binding protein</fullName>
    </submittedName>
</protein>
<dbReference type="GO" id="GO:0005886">
    <property type="term" value="C:plasma membrane"/>
    <property type="evidence" value="ECO:0007669"/>
    <property type="project" value="UniProtKB-SubCell"/>
</dbReference>
<feature type="domain" description="ABC transmembrane type-1" evidence="9">
    <location>
        <begin position="23"/>
        <end position="315"/>
    </location>
</feature>
<dbReference type="InterPro" id="IPR017871">
    <property type="entry name" value="ABC_transporter-like_CS"/>
</dbReference>
<comment type="caution">
    <text evidence="10">The sequence shown here is derived from an EMBL/GenBank/DDBJ whole genome shotgun (WGS) entry which is preliminary data.</text>
</comment>
<dbReference type="InterPro" id="IPR011527">
    <property type="entry name" value="ABC1_TM_dom"/>
</dbReference>
<dbReference type="Gene3D" id="3.40.50.300">
    <property type="entry name" value="P-loop containing nucleotide triphosphate hydrolases"/>
    <property type="match status" value="1"/>
</dbReference>
<dbReference type="CDD" id="cd07346">
    <property type="entry name" value="ABC_6TM_exporters"/>
    <property type="match status" value="1"/>
</dbReference>
<feature type="transmembrane region" description="Helical" evidence="7">
    <location>
        <begin position="147"/>
        <end position="165"/>
    </location>
</feature>
<dbReference type="SMART" id="SM00382">
    <property type="entry name" value="AAA"/>
    <property type="match status" value="1"/>
</dbReference>
<name>A0AA37RIH0_PSEPU</name>
<dbReference type="GO" id="GO:0005524">
    <property type="term" value="F:ATP binding"/>
    <property type="evidence" value="ECO:0007669"/>
    <property type="project" value="UniProtKB-KW"/>
</dbReference>
<sequence>MIYMNHPLLRALAIYREMPWRFALVTALYIAGNLGLAWQQWLIGHAVDDVSTGRAVQRLADGSLDASVGWHWLWLLLAIALGRGLLQYAAAVLSLVLSQALLTRLRERILNQVQRLHLGYHWQHGMGELVTRTTRDADKVRDALITFWRQIIETPLVVIAAVGLLGWYDPLLGLVPLMLTGAGLWLFVVQTDRLVTLDRAVGAAYDQVSQDLAEGIGGVRVIKAFGLEQQRIARFASQVDVFSGHARAALAYASSRIPLPQAVVALGHVWILVYGAHRVAAGTLGIGELVTSLLVATTLVFRIEGIGRVMQTFADARASAERIWQLLDERPAILGGHANLPAGPLGLKLNQVQVGAVEAGRPVLQGCSLTLLPGEVVALVGATGTGKSLLASLLPRLTDVQHGNVQVGSDAGGWYDVRDLELANLRRRVQVLPQESFLFSDSLATNLRLAAPQASDTQLREALRLAAAEDVLERLPHGLDTPLGDRGVTLSGGQRQRLCLARALLGTPDILCLDDATSALDALSERQVLHNIRRLHNTGSQGPTLLLITSRLSTLLLADRVLMLENGRISASGSHAELSAHNAHYRDLLGIDHD</sequence>
<feature type="transmembrane region" description="Helical" evidence="7">
    <location>
        <begin position="72"/>
        <end position="98"/>
    </location>
</feature>
<feature type="domain" description="ABC transporter" evidence="8">
    <location>
        <begin position="347"/>
        <end position="591"/>
    </location>
</feature>
<dbReference type="PROSITE" id="PS00211">
    <property type="entry name" value="ABC_TRANSPORTER_1"/>
    <property type="match status" value="1"/>
</dbReference>
<dbReference type="SUPFAM" id="SSF90123">
    <property type="entry name" value="ABC transporter transmembrane region"/>
    <property type="match status" value="1"/>
</dbReference>
<gene>
    <name evidence="10" type="ORF">PPUN14671_16320</name>
</gene>
<evidence type="ECO:0000256" key="5">
    <source>
        <dbReference type="ARBA" id="ARBA00022989"/>
    </source>
</evidence>
<proteinExistence type="predicted"/>
<dbReference type="PROSITE" id="PS50893">
    <property type="entry name" value="ABC_TRANSPORTER_2"/>
    <property type="match status" value="1"/>
</dbReference>
<dbReference type="GO" id="GO:0015421">
    <property type="term" value="F:ABC-type oligopeptide transporter activity"/>
    <property type="evidence" value="ECO:0007669"/>
    <property type="project" value="TreeGrafter"/>
</dbReference>
<dbReference type="GO" id="GO:0016887">
    <property type="term" value="F:ATP hydrolysis activity"/>
    <property type="evidence" value="ECO:0007669"/>
    <property type="project" value="InterPro"/>
</dbReference>
<reference evidence="10" key="1">
    <citation type="submission" date="2023-01" db="EMBL/GenBank/DDBJ databases">
        <title>Whole-genome sequence of Pseudomonas putida NBRC 14671.</title>
        <authorList>
            <person name="Morohoshi T."/>
            <person name="Someya N."/>
        </authorList>
    </citation>
    <scope>NUCLEOTIDE SEQUENCE</scope>
    <source>
        <strain evidence="10">NBRC 14671</strain>
    </source>
</reference>
<evidence type="ECO:0000313" key="10">
    <source>
        <dbReference type="EMBL" id="GLO34799.1"/>
    </source>
</evidence>
<dbReference type="InterPro" id="IPR039421">
    <property type="entry name" value="Type_1_exporter"/>
</dbReference>
<feature type="transmembrane region" description="Helical" evidence="7">
    <location>
        <begin position="20"/>
        <end position="38"/>
    </location>
</feature>
<evidence type="ECO:0000313" key="11">
    <source>
        <dbReference type="Proteomes" id="UP001161257"/>
    </source>
</evidence>
<dbReference type="PANTHER" id="PTHR43394">
    <property type="entry name" value="ATP-DEPENDENT PERMEASE MDL1, MITOCHONDRIAL"/>
    <property type="match status" value="1"/>
</dbReference>
<keyword evidence="2 7" id="KW-0812">Transmembrane</keyword>
<feature type="transmembrane region" description="Helical" evidence="7">
    <location>
        <begin position="282"/>
        <end position="301"/>
    </location>
</feature>
<evidence type="ECO:0000256" key="1">
    <source>
        <dbReference type="ARBA" id="ARBA00004651"/>
    </source>
</evidence>
<accession>A0AA37RIH0</accession>
<evidence type="ECO:0000259" key="9">
    <source>
        <dbReference type="PROSITE" id="PS50929"/>
    </source>
</evidence>
<feature type="transmembrane region" description="Helical" evidence="7">
    <location>
        <begin position="171"/>
        <end position="189"/>
    </location>
</feature>
<evidence type="ECO:0000259" key="8">
    <source>
        <dbReference type="PROSITE" id="PS50893"/>
    </source>
</evidence>
<evidence type="ECO:0000256" key="6">
    <source>
        <dbReference type="ARBA" id="ARBA00023136"/>
    </source>
</evidence>
<evidence type="ECO:0000256" key="2">
    <source>
        <dbReference type="ARBA" id="ARBA00022692"/>
    </source>
</evidence>
<dbReference type="SUPFAM" id="SSF52540">
    <property type="entry name" value="P-loop containing nucleoside triphosphate hydrolases"/>
    <property type="match status" value="1"/>
</dbReference>